<evidence type="ECO:0000256" key="12">
    <source>
        <dbReference type="ARBA" id="ARBA00023136"/>
    </source>
</evidence>
<dbReference type="GO" id="GO:0055085">
    <property type="term" value="P:transmembrane transport"/>
    <property type="evidence" value="ECO:0000318"/>
    <property type="project" value="GO_Central"/>
</dbReference>
<dbReference type="Pfam" id="PF06662">
    <property type="entry name" value="C5-epim_C"/>
    <property type="match status" value="1"/>
</dbReference>
<dbReference type="PANTHER" id="PTHR13174:SF3">
    <property type="entry name" value="D-GLUCURONYL C5-EPIMERASE"/>
    <property type="match status" value="1"/>
</dbReference>
<accession>A0A8R1UDB1</accession>
<keyword evidence="9" id="KW-0812">Transmembrane</keyword>
<evidence type="ECO:0000256" key="14">
    <source>
        <dbReference type="ARBA" id="ARBA00037847"/>
    </source>
</evidence>
<keyword evidence="11" id="KW-1133">Transmembrane helix</keyword>
<dbReference type="PANTHER" id="PTHR13174">
    <property type="entry name" value="D-GLUCURONYL C5-EPIMERASE"/>
    <property type="match status" value="1"/>
</dbReference>
<evidence type="ECO:0000256" key="5">
    <source>
        <dbReference type="ARBA" id="ARBA00005093"/>
    </source>
</evidence>
<comment type="catalytic activity">
    <reaction evidence="1">
        <text>[heparosan-N-sulfate](n) = [heparan-N-sulfate](n)</text>
        <dbReference type="Rhea" id="RHEA:20197"/>
        <dbReference type="Rhea" id="RHEA-COMP:9556"/>
        <dbReference type="Rhea" id="RHEA-COMP:9557"/>
        <dbReference type="ChEBI" id="CHEBI:58041"/>
        <dbReference type="ChEBI" id="CHEBI:58287"/>
        <dbReference type="EC" id="5.1.3.17"/>
    </reaction>
</comment>
<evidence type="ECO:0000313" key="17">
    <source>
        <dbReference type="EnsemblMetazoa" id="PPA16296.1"/>
    </source>
</evidence>
<dbReference type="InterPro" id="IPR010598">
    <property type="entry name" value="C5-epim_C"/>
</dbReference>
<comment type="pathway">
    <text evidence="5">Glycan metabolism; heparan sulfate biosynthesis.</text>
</comment>
<evidence type="ECO:0000313" key="18">
    <source>
        <dbReference type="Proteomes" id="UP000005239"/>
    </source>
</evidence>
<comment type="pathway">
    <text evidence="4">Glycan metabolism; heparin biosynthesis.</text>
</comment>
<dbReference type="InterPro" id="IPR039721">
    <property type="entry name" value="C5-epimerase"/>
</dbReference>
<name>A0A2A6BBS6_PRIPA</name>
<evidence type="ECO:0000259" key="16">
    <source>
        <dbReference type="Pfam" id="PF21174"/>
    </source>
</evidence>
<evidence type="ECO:0000256" key="3">
    <source>
        <dbReference type="ARBA" id="ARBA00004606"/>
    </source>
</evidence>
<dbReference type="AlphaFoldDB" id="A0A2A6BBS6"/>
<comment type="subcellular location">
    <subcellularLocation>
        <location evidence="14">Endomembrane system</location>
        <topology evidence="14">Single-pass membrane protein</topology>
    </subcellularLocation>
    <subcellularLocation>
        <location evidence="2">Membrane</location>
        <topology evidence="2">Multi-pass membrane protein</topology>
    </subcellularLocation>
    <subcellularLocation>
        <location evidence="3">Membrane</location>
        <topology evidence="3">Single-pass type II membrane protein</topology>
    </subcellularLocation>
</comment>
<keyword evidence="8" id="KW-0813">Transport</keyword>
<keyword evidence="12" id="KW-0472">Membrane</keyword>
<evidence type="ECO:0000256" key="10">
    <source>
        <dbReference type="ARBA" id="ARBA00022968"/>
    </source>
</evidence>
<dbReference type="SUPFAM" id="SSF81853">
    <property type="entry name" value="Family 10 polysaccharide lyase"/>
    <property type="match status" value="1"/>
</dbReference>
<dbReference type="GO" id="GO:0015012">
    <property type="term" value="P:heparan sulfate proteoglycan biosynthetic process"/>
    <property type="evidence" value="ECO:0007669"/>
    <property type="project" value="InterPro"/>
</dbReference>
<evidence type="ECO:0000256" key="8">
    <source>
        <dbReference type="ARBA" id="ARBA00022448"/>
    </source>
</evidence>
<evidence type="ECO:0000256" key="1">
    <source>
        <dbReference type="ARBA" id="ARBA00000434"/>
    </source>
</evidence>
<evidence type="ECO:0000256" key="6">
    <source>
        <dbReference type="ARBA" id="ARBA00005584"/>
    </source>
</evidence>
<dbReference type="InterPro" id="IPR059154">
    <property type="entry name" value="Glce_b_sandwich"/>
</dbReference>
<reference evidence="18" key="1">
    <citation type="journal article" date="2008" name="Nat. Genet.">
        <title>The Pristionchus pacificus genome provides a unique perspective on nematode lifestyle and parasitism.</title>
        <authorList>
            <person name="Dieterich C."/>
            <person name="Clifton S.W."/>
            <person name="Schuster L.N."/>
            <person name="Chinwalla A."/>
            <person name="Delehaunty K."/>
            <person name="Dinkelacker I."/>
            <person name="Fulton L."/>
            <person name="Fulton R."/>
            <person name="Godfrey J."/>
            <person name="Minx P."/>
            <person name="Mitreva M."/>
            <person name="Roeseler W."/>
            <person name="Tian H."/>
            <person name="Witte H."/>
            <person name="Yang S.P."/>
            <person name="Wilson R.K."/>
            <person name="Sommer R.J."/>
        </authorList>
    </citation>
    <scope>NUCLEOTIDE SEQUENCE [LARGE SCALE GENOMIC DNA]</scope>
    <source>
        <strain evidence="18">PS312</strain>
    </source>
</reference>
<proteinExistence type="inferred from homology"/>
<evidence type="ECO:0000256" key="11">
    <source>
        <dbReference type="ARBA" id="ARBA00022989"/>
    </source>
</evidence>
<keyword evidence="10" id="KW-0735">Signal-anchor</keyword>
<evidence type="ECO:0000256" key="2">
    <source>
        <dbReference type="ARBA" id="ARBA00004141"/>
    </source>
</evidence>
<dbReference type="Proteomes" id="UP000005239">
    <property type="component" value="Unassembled WGS sequence"/>
</dbReference>
<dbReference type="Pfam" id="PF00939">
    <property type="entry name" value="Na_sulph_symp"/>
    <property type="match status" value="1"/>
</dbReference>
<evidence type="ECO:0000256" key="9">
    <source>
        <dbReference type="ARBA" id="ARBA00022692"/>
    </source>
</evidence>
<feature type="domain" description="D-glucuronyl C5-epimerase C-terminal" evidence="15">
    <location>
        <begin position="398"/>
        <end position="585"/>
    </location>
</feature>
<evidence type="ECO:0000259" key="15">
    <source>
        <dbReference type="Pfam" id="PF06662"/>
    </source>
</evidence>
<dbReference type="EnsemblMetazoa" id="PPA16296.1">
    <property type="protein sequence ID" value="PPA16296.1"/>
    <property type="gene ID" value="WBGene00105850"/>
</dbReference>
<dbReference type="GO" id="GO:0015137">
    <property type="term" value="F:citrate transmembrane transporter activity"/>
    <property type="evidence" value="ECO:0000318"/>
    <property type="project" value="GO_Central"/>
</dbReference>
<reference evidence="17" key="2">
    <citation type="submission" date="2022-06" db="UniProtKB">
        <authorList>
            <consortium name="EnsemblMetazoa"/>
        </authorList>
    </citation>
    <scope>IDENTIFICATION</scope>
    <source>
        <strain evidence="17">PS312</strain>
    </source>
</reference>
<dbReference type="GO" id="GO:0015746">
    <property type="term" value="P:citrate transport"/>
    <property type="evidence" value="ECO:0000318"/>
    <property type="project" value="GO_Central"/>
</dbReference>
<keyword evidence="13" id="KW-0413">Isomerase</keyword>
<gene>
    <name evidence="17" type="primary">WBGene00105850</name>
</gene>
<keyword evidence="18" id="KW-1185">Reference proteome</keyword>
<dbReference type="InterPro" id="IPR001898">
    <property type="entry name" value="SLC13A/DASS"/>
</dbReference>
<dbReference type="GO" id="GO:0047464">
    <property type="term" value="F:heparosan-N-sulfate-glucuronate 5-epimerase activity"/>
    <property type="evidence" value="ECO:0007669"/>
    <property type="project" value="UniProtKB-EC"/>
</dbReference>
<evidence type="ECO:0000256" key="4">
    <source>
        <dbReference type="ARBA" id="ARBA00004841"/>
    </source>
</evidence>
<protein>
    <recommendedName>
        <fullName evidence="7">heparosan-N-sulfate-glucuronate 5-epimerase</fullName>
        <ecNumber evidence="7">5.1.3.17</ecNumber>
    </recommendedName>
</protein>
<feature type="domain" description="D-glucuronyl C5-epimerase beta-sandwich" evidence="16">
    <location>
        <begin position="230"/>
        <end position="369"/>
    </location>
</feature>
<accession>A0A2A6BBS6</accession>
<organism evidence="17 18">
    <name type="scientific">Pristionchus pacificus</name>
    <name type="common">Parasitic nematode worm</name>
    <dbReference type="NCBI Taxonomy" id="54126"/>
    <lineage>
        <taxon>Eukaryota</taxon>
        <taxon>Metazoa</taxon>
        <taxon>Ecdysozoa</taxon>
        <taxon>Nematoda</taxon>
        <taxon>Chromadorea</taxon>
        <taxon>Rhabditida</taxon>
        <taxon>Rhabditina</taxon>
        <taxon>Diplogasteromorpha</taxon>
        <taxon>Diplogasteroidea</taxon>
        <taxon>Neodiplogasteridae</taxon>
        <taxon>Pristionchus</taxon>
    </lineage>
</organism>
<dbReference type="EC" id="5.1.3.17" evidence="7"/>
<dbReference type="InterPro" id="IPR031312">
    <property type="entry name" value="Na/sul_symport_CS"/>
</dbReference>
<dbReference type="GO" id="GO:0015141">
    <property type="term" value="F:succinate transmembrane transporter activity"/>
    <property type="evidence" value="ECO:0000318"/>
    <property type="project" value="GO_Central"/>
</dbReference>
<dbReference type="Pfam" id="PF21174">
    <property type="entry name" value="Glce_b_sandwich"/>
    <property type="match status" value="1"/>
</dbReference>
<dbReference type="PROSITE" id="PS01271">
    <property type="entry name" value="NA_SULFATE"/>
    <property type="match status" value="1"/>
</dbReference>
<dbReference type="GO" id="GO:0015744">
    <property type="term" value="P:succinate transport"/>
    <property type="evidence" value="ECO:0000318"/>
    <property type="project" value="GO_Central"/>
</dbReference>
<dbReference type="GO" id="GO:0005886">
    <property type="term" value="C:plasma membrane"/>
    <property type="evidence" value="ECO:0000318"/>
    <property type="project" value="GO_Central"/>
</dbReference>
<comment type="similarity">
    <text evidence="6">Belongs to the D-glucuronyl C5-epimerase family.</text>
</comment>
<evidence type="ECO:0000256" key="7">
    <source>
        <dbReference type="ARBA" id="ARBA00012087"/>
    </source>
</evidence>
<sequence>SGGCPSPVDEVEMRVRSSLRRAFPYLVILSFLYWLNYYFTSPIASTKSLIDLAQPIQLNCTITPVIPSSHDSITCTVDDLAPLSCLKSDQEVYFPFSFLKKHLDVSGKIKDGHFEWHTSYAKMRLPEKTYNSSGLFGHFATYSVETRERVKCINPITGVPMSTQWNVIPYYYPIQIAQYGLEHYSRLLSQGNESRSVVVGVDSKEWRGAPGSMDETSERVFFVDEEGKSTVNFSTKDDISNPGVYVSLSSDSDLATVSFSFKSHSPNSSFSILLTVKEGNQLILLHYVPRDDDRCVWSEDSKKMVDNQITFFYSLPFQTGEWMEITRDVLVDAARALSTVKEKGRTKKEGNVILRPGDITIHSLSFRGHFTILQQIIQSRSENEKAFIHAADWFVANQDSSGGWPVGVERKVADGRLSLPSGWYSAMGQGHALSLLSRAYGRKREERYLKAAEGALKPFAKMASEGGVRNMFFTHPWFEEYPTTPGTFVLNGFMYSLIGLHDYAQLEKTSPPPPSSFSSSFSTASSLFQEGLTSLRALLPLYDTGSGSMYDLRHVALNTPPNLARWDYHAVHVYLLKWLVAITGDGGLDQAGRCAFVILVMSCFWVVEVVPLPVIALLPLVALPLLSVLSVKTVAASYLNVGEDAFLIQDTNIMMMGSMFLALAVEESNLHKRIALRLMTFVGAKPHMLMAGFMIITSFISLWISDTATAALMCPIAMALLESVMAHRQRHYKDTDGDGMHRVESVITGVTIPCDDMGRPLDTSLLSQRDRGICKCIMLIVAHASLIGGTGTINSTGPNLIFRSTIQQFYPGENTGVSYFSWMIFAIPPMVLYMFASWFIVQLQFLGFSHIVSIFKKGSEEERKEEEYVKKTVQLTYDNLGPMTWAEKWTLGFFVALVSLWMTSDPKVIPGWVDLFPRNMVTDSCAGILITFLFFAFPRECPDFFFLREDRDRPSIRRSGLLTWEAVRRKFSWSVILLLGAGIAISASVKESGLSRIFVCWLMDRFHGMPHFLIQILLSIIVVVATEFSTNTATGSVFIPIAFSMAEELRVHPLFFSIPAAIGPSFSFMLPMATPPNAIVYETKTMTMWEMASCGILLNIACITITVLNMNSWTWFVFNMGEYPEYAMRHNNTLPCS</sequence>
<dbReference type="CDD" id="cd01115">
    <property type="entry name" value="SLC13_permease"/>
    <property type="match status" value="1"/>
</dbReference>
<evidence type="ECO:0000256" key="13">
    <source>
        <dbReference type="ARBA" id="ARBA00023235"/>
    </source>
</evidence>